<dbReference type="AlphaFoldDB" id="A0AA40DE57"/>
<evidence type="ECO:0000313" key="1">
    <source>
        <dbReference type="EMBL" id="KAK0673606.1"/>
    </source>
</evidence>
<evidence type="ECO:0000313" key="2">
    <source>
        <dbReference type="Proteomes" id="UP001174997"/>
    </source>
</evidence>
<dbReference type="Proteomes" id="UP001174997">
    <property type="component" value="Unassembled WGS sequence"/>
</dbReference>
<organism evidence="1 2">
    <name type="scientific">Cercophora samala</name>
    <dbReference type="NCBI Taxonomy" id="330535"/>
    <lineage>
        <taxon>Eukaryota</taxon>
        <taxon>Fungi</taxon>
        <taxon>Dikarya</taxon>
        <taxon>Ascomycota</taxon>
        <taxon>Pezizomycotina</taxon>
        <taxon>Sordariomycetes</taxon>
        <taxon>Sordariomycetidae</taxon>
        <taxon>Sordariales</taxon>
        <taxon>Lasiosphaeriaceae</taxon>
        <taxon>Cercophora</taxon>
    </lineage>
</organism>
<sequence length="239" mass="27418">MASTIASRLTRVRCPLVKSPSFRPPLRGQTIIPTIGSLASTGRPGLPGKTTPTTLSTTTFLRSFQHSVPQGRNCDWGRPCDCSECYEDYKRPICDICSVNPTAHQNATFSIDRKNIPYYSFTSYCEECWAAERSKAREEKRPEKEWKAEPRNDALLSMRGIIARMEPGDQVPIAYAVQKLKDAVESVRKSGNSRQWYQRHLRERLGEELRITKVRGRYQCDKKRVDAMDFKLWFFGDSK</sequence>
<accession>A0AA40DE57</accession>
<name>A0AA40DE57_9PEZI</name>
<gene>
    <name evidence="1" type="ORF">QBC41DRAFT_115472</name>
</gene>
<comment type="caution">
    <text evidence="1">The sequence shown here is derived from an EMBL/GenBank/DDBJ whole genome shotgun (WGS) entry which is preliminary data.</text>
</comment>
<reference evidence="1" key="1">
    <citation type="submission" date="2023-06" db="EMBL/GenBank/DDBJ databases">
        <title>Genome-scale phylogeny and comparative genomics of the fungal order Sordariales.</title>
        <authorList>
            <consortium name="Lawrence Berkeley National Laboratory"/>
            <person name="Hensen N."/>
            <person name="Bonometti L."/>
            <person name="Westerberg I."/>
            <person name="Brannstrom I.O."/>
            <person name="Guillou S."/>
            <person name="Cros-Aarteil S."/>
            <person name="Calhoun S."/>
            <person name="Haridas S."/>
            <person name="Kuo A."/>
            <person name="Mondo S."/>
            <person name="Pangilinan J."/>
            <person name="Riley R."/>
            <person name="Labutti K."/>
            <person name="Andreopoulos B."/>
            <person name="Lipzen A."/>
            <person name="Chen C."/>
            <person name="Yanf M."/>
            <person name="Daum C."/>
            <person name="Ng V."/>
            <person name="Clum A."/>
            <person name="Steindorff A."/>
            <person name="Ohm R."/>
            <person name="Martin F."/>
            <person name="Silar P."/>
            <person name="Natvig D."/>
            <person name="Lalanne C."/>
            <person name="Gautier V."/>
            <person name="Ament-Velasquez S.L."/>
            <person name="Kruys A."/>
            <person name="Hutchinson M.I."/>
            <person name="Powell A.J."/>
            <person name="Barry K."/>
            <person name="Miller A.N."/>
            <person name="Grigoriev I.V."/>
            <person name="Debuchy R."/>
            <person name="Gladieux P."/>
            <person name="Thoren M.H."/>
            <person name="Johannesson H."/>
        </authorList>
    </citation>
    <scope>NUCLEOTIDE SEQUENCE</scope>
    <source>
        <strain evidence="1">CBS 307.81</strain>
    </source>
</reference>
<dbReference type="EMBL" id="JAULSY010000005">
    <property type="protein sequence ID" value="KAK0673606.1"/>
    <property type="molecule type" value="Genomic_DNA"/>
</dbReference>
<protein>
    <submittedName>
        <fullName evidence="1">Uncharacterized protein</fullName>
    </submittedName>
</protein>
<proteinExistence type="predicted"/>
<keyword evidence="2" id="KW-1185">Reference proteome</keyword>